<comment type="catalytic activity">
    <reaction evidence="13 14">
        <text>coproporphyrinogen III + 2 S-adenosyl-L-methionine = protoporphyrinogen IX + 2 5'-deoxyadenosine + 2 L-methionine + 2 CO2</text>
        <dbReference type="Rhea" id="RHEA:15425"/>
        <dbReference type="ChEBI" id="CHEBI:16526"/>
        <dbReference type="ChEBI" id="CHEBI:17319"/>
        <dbReference type="ChEBI" id="CHEBI:57307"/>
        <dbReference type="ChEBI" id="CHEBI:57309"/>
        <dbReference type="ChEBI" id="CHEBI:57844"/>
        <dbReference type="ChEBI" id="CHEBI:59789"/>
        <dbReference type="EC" id="1.3.98.3"/>
    </reaction>
</comment>
<gene>
    <name evidence="19" type="primary">hemN</name>
    <name evidence="19" type="ORF">C0Z19_26050</name>
</gene>
<accession>A0A2N7VGL1</accession>
<comment type="similarity">
    <text evidence="3 14">Belongs to the anaerobic coproporphyrinogen-III oxidase family.</text>
</comment>
<feature type="binding site" evidence="16">
    <location>
        <position position="94"/>
    </location>
    <ligand>
        <name>[4Fe-4S] cluster</name>
        <dbReference type="ChEBI" id="CHEBI:49883"/>
        <note>4Fe-4S-S-AdoMet</note>
    </ligand>
</feature>
<evidence type="ECO:0000256" key="2">
    <source>
        <dbReference type="ARBA" id="ARBA00004785"/>
    </source>
</evidence>
<evidence type="ECO:0000256" key="10">
    <source>
        <dbReference type="ARBA" id="ARBA00023004"/>
    </source>
</evidence>
<dbReference type="GO" id="GO:0046872">
    <property type="term" value="F:metal ion binding"/>
    <property type="evidence" value="ECO:0007669"/>
    <property type="project" value="UniProtKB-KW"/>
</dbReference>
<dbReference type="PANTHER" id="PTHR13932:SF6">
    <property type="entry name" value="OXYGEN-INDEPENDENT COPROPORPHYRINOGEN III OXIDASE"/>
    <property type="match status" value="1"/>
</dbReference>
<keyword evidence="5 14" id="KW-0004">4Fe-4S</keyword>
<keyword evidence="9 14" id="KW-0560">Oxidoreductase</keyword>
<evidence type="ECO:0000256" key="17">
    <source>
        <dbReference type="SAM" id="MobiDB-lite"/>
    </source>
</evidence>
<evidence type="ECO:0000256" key="13">
    <source>
        <dbReference type="ARBA" id="ARBA00048321"/>
    </source>
</evidence>
<reference evidence="19 20" key="1">
    <citation type="submission" date="2018-01" db="EMBL/GenBank/DDBJ databases">
        <title>Whole genome analyses suggest that Burkholderia sensu lato contains two further novel genera in the rhizoxinica-symbiotica group Mycetohabitans gen. nov., and Trinickia gen. nov.: implications for the evolution of diazotrophy and nodulation in the Burkholderiaceae.</title>
        <authorList>
            <person name="Estrada-de los Santos P."/>
            <person name="Palmer M."/>
            <person name="Chavez-Ramirez B."/>
            <person name="Beukes C."/>
            <person name="Steenkamp E.T."/>
            <person name="Hirsch A.M."/>
            <person name="Manyaka P."/>
            <person name="Maluk M."/>
            <person name="Lafos M."/>
            <person name="Crook M."/>
            <person name="Gross E."/>
            <person name="Simon M.F."/>
            <person name="Bueno dos Reis Junior F."/>
            <person name="Poole P.S."/>
            <person name="Venter S.N."/>
            <person name="James E.K."/>
        </authorList>
    </citation>
    <scope>NUCLEOTIDE SEQUENCE [LARGE SCALE GENOMIC DNA]</scope>
    <source>
        <strain evidence="19 20">GP25-8</strain>
    </source>
</reference>
<dbReference type="UniPathway" id="UPA00251">
    <property type="reaction ID" value="UER00323"/>
</dbReference>
<dbReference type="InterPro" id="IPR006638">
    <property type="entry name" value="Elp3/MiaA/NifB-like_rSAM"/>
</dbReference>
<dbReference type="GO" id="GO:0051989">
    <property type="term" value="F:coproporphyrinogen dehydrogenase activity"/>
    <property type="evidence" value="ECO:0007669"/>
    <property type="project" value="UniProtKB-EC"/>
</dbReference>
<dbReference type="SUPFAM" id="SSF102114">
    <property type="entry name" value="Radical SAM enzymes"/>
    <property type="match status" value="1"/>
</dbReference>
<dbReference type="InterPro" id="IPR007197">
    <property type="entry name" value="rSAM"/>
</dbReference>
<dbReference type="PIRSF" id="PIRSF000167">
    <property type="entry name" value="HemN"/>
    <property type="match status" value="1"/>
</dbReference>
<evidence type="ECO:0000256" key="16">
    <source>
        <dbReference type="PIRSR" id="PIRSR000167-2"/>
    </source>
</evidence>
<evidence type="ECO:0000256" key="14">
    <source>
        <dbReference type="PIRNR" id="PIRNR000167"/>
    </source>
</evidence>
<comment type="caution">
    <text evidence="19">The sequence shown here is derived from an EMBL/GenBank/DDBJ whole genome shotgun (WGS) entry which is preliminary data.</text>
</comment>
<evidence type="ECO:0000256" key="5">
    <source>
        <dbReference type="ARBA" id="ARBA00022485"/>
    </source>
</evidence>
<feature type="binding site" evidence="15">
    <location>
        <position position="198"/>
    </location>
    <ligand>
        <name>S-adenosyl-L-methionine</name>
        <dbReference type="ChEBI" id="CHEBI:59789"/>
        <label>2</label>
    </ligand>
</feature>
<evidence type="ECO:0000256" key="1">
    <source>
        <dbReference type="ARBA" id="ARBA00004496"/>
    </source>
</evidence>
<feature type="region of interest" description="Disordered" evidence="17">
    <location>
        <begin position="1"/>
        <end position="20"/>
    </location>
</feature>
<dbReference type="InterPro" id="IPR058240">
    <property type="entry name" value="rSAM_sf"/>
</dbReference>
<comment type="subcellular location">
    <subcellularLocation>
        <location evidence="1 14">Cytoplasm</location>
    </subcellularLocation>
</comment>
<feature type="binding site" evidence="16">
    <location>
        <position position="87"/>
    </location>
    <ligand>
        <name>[4Fe-4S] cluster</name>
        <dbReference type="ChEBI" id="CHEBI:49883"/>
        <note>4Fe-4S-S-AdoMet</note>
    </ligand>
</feature>
<dbReference type="Pfam" id="PF06969">
    <property type="entry name" value="HemN_C"/>
    <property type="match status" value="1"/>
</dbReference>
<comment type="cofactor">
    <cofactor evidence="14 16">
        <name>[4Fe-4S] cluster</name>
        <dbReference type="ChEBI" id="CHEBI:49883"/>
    </cofactor>
    <text evidence="14 16">Binds 1 [4Fe-4S] cluster. The cluster is coordinated with 3 cysteines and an exchangeable S-adenosyl-L-methionine.</text>
</comment>
<feature type="binding site" evidence="15">
    <location>
        <position position="235"/>
    </location>
    <ligand>
        <name>S-adenosyl-L-methionine</name>
        <dbReference type="ChEBI" id="CHEBI:59789"/>
        <label>2</label>
    </ligand>
</feature>
<evidence type="ECO:0000256" key="8">
    <source>
        <dbReference type="ARBA" id="ARBA00022723"/>
    </source>
</evidence>
<keyword evidence="12 14" id="KW-0627">Porphyrin biosynthesis</keyword>
<dbReference type="Pfam" id="PF04055">
    <property type="entry name" value="Radical_SAM"/>
    <property type="match status" value="1"/>
</dbReference>
<dbReference type="PANTHER" id="PTHR13932">
    <property type="entry name" value="COPROPORPHYRINIGEN III OXIDASE"/>
    <property type="match status" value="1"/>
</dbReference>
<dbReference type="SFLD" id="SFLDG01065">
    <property type="entry name" value="anaerobic_coproporphyrinogen-I"/>
    <property type="match status" value="1"/>
</dbReference>
<dbReference type="GO" id="GO:0005737">
    <property type="term" value="C:cytoplasm"/>
    <property type="evidence" value="ECO:0007669"/>
    <property type="project" value="UniProtKB-SubCell"/>
</dbReference>
<evidence type="ECO:0000256" key="11">
    <source>
        <dbReference type="ARBA" id="ARBA00023014"/>
    </source>
</evidence>
<dbReference type="GO" id="GO:0051539">
    <property type="term" value="F:4 iron, 4 sulfur cluster binding"/>
    <property type="evidence" value="ECO:0007669"/>
    <property type="project" value="UniProtKB-KW"/>
</dbReference>
<evidence type="ECO:0000259" key="18">
    <source>
        <dbReference type="PROSITE" id="PS51918"/>
    </source>
</evidence>
<evidence type="ECO:0000256" key="7">
    <source>
        <dbReference type="ARBA" id="ARBA00022691"/>
    </source>
</evidence>
<feature type="binding site" evidence="15">
    <location>
        <position position="269"/>
    </location>
    <ligand>
        <name>S-adenosyl-L-methionine</name>
        <dbReference type="ChEBI" id="CHEBI:59789"/>
        <label>2</label>
    </ligand>
</feature>
<evidence type="ECO:0000313" key="19">
    <source>
        <dbReference type="EMBL" id="PMS16274.1"/>
    </source>
</evidence>
<feature type="binding site" evidence="16">
    <location>
        <position position="91"/>
    </location>
    <ligand>
        <name>[4Fe-4S] cluster</name>
        <dbReference type="ChEBI" id="CHEBI:49883"/>
        <note>4Fe-4S-S-AdoMet</note>
    </ligand>
</feature>
<feature type="binding site" evidence="15">
    <location>
        <position position="210"/>
    </location>
    <ligand>
        <name>S-adenosyl-L-methionine</name>
        <dbReference type="ChEBI" id="CHEBI:59789"/>
        <label>2</label>
    </ligand>
</feature>
<sequence>MSGQIAQARDASASTTQREPGGRFADVELSEALIRRFDKAGPRYTSYPTADRFVPGFDEAAYRRHLAERASAVTPSPLSVYLHLPFCESLCYFCACNKVITRDHGRASEYLGYLLREIAMVAPELGSARHASQLHLGGGTPTFFSMGELGTLVDALRNHFDFVPNAELGVEIDPRTVTPMTLSELAALGFNRTSFGVQDFDPAVQQAVNRIQPLDMVERALGASRDAGFESINIDLIYGLPRQSVASFDRTLDEVVRLAPDRIALYNYAHLPARFKAQRLIDARELPLAEDRLCIFMRATQRLLDAGYVYIGLDHFAKPDDELSRALRGGSLHRNFQGYTTQAECDLVGFGVSAIGKIGRAYCQSTRSVKTYYEHLNEGRLPVERGLTLDADDLLRRDVVMTLMCSTPLVYRSVEARHGIGFARYFEAELAALTPFVQAELIATDDDSIRILPKGRMFVRAVAMTFDKYLGRPDAATYSKLI</sequence>
<dbReference type="Gene3D" id="1.10.10.920">
    <property type="match status" value="1"/>
</dbReference>
<evidence type="ECO:0000256" key="9">
    <source>
        <dbReference type="ARBA" id="ARBA00023002"/>
    </source>
</evidence>
<organism evidence="19 20">
    <name type="scientific">Trinickia soli</name>
    <dbReference type="NCBI Taxonomy" id="380675"/>
    <lineage>
        <taxon>Bacteria</taxon>
        <taxon>Pseudomonadati</taxon>
        <taxon>Pseudomonadota</taxon>
        <taxon>Betaproteobacteria</taxon>
        <taxon>Burkholderiales</taxon>
        <taxon>Burkholderiaceae</taxon>
        <taxon>Trinickia</taxon>
    </lineage>
</organism>
<evidence type="ECO:0000256" key="12">
    <source>
        <dbReference type="ARBA" id="ARBA00023244"/>
    </source>
</evidence>
<dbReference type="Proteomes" id="UP000235347">
    <property type="component" value="Unassembled WGS sequence"/>
</dbReference>
<feature type="binding site" evidence="15">
    <location>
        <begin position="139"/>
        <end position="140"/>
    </location>
    <ligand>
        <name>S-adenosyl-L-methionine</name>
        <dbReference type="ChEBI" id="CHEBI:59789"/>
        <label>2</label>
    </ligand>
</feature>
<evidence type="ECO:0000256" key="4">
    <source>
        <dbReference type="ARBA" id="ARBA00011245"/>
    </source>
</evidence>
<dbReference type="PROSITE" id="PS51918">
    <property type="entry name" value="RADICAL_SAM"/>
    <property type="match status" value="1"/>
</dbReference>
<dbReference type="GO" id="GO:0004109">
    <property type="term" value="F:coproporphyrinogen oxidase activity"/>
    <property type="evidence" value="ECO:0007669"/>
    <property type="project" value="InterPro"/>
</dbReference>
<feature type="binding site" evidence="15">
    <location>
        <position position="171"/>
    </location>
    <ligand>
        <name>S-adenosyl-L-methionine</name>
        <dbReference type="ChEBI" id="CHEBI:59789"/>
        <label>1</label>
    </ligand>
</feature>
<protein>
    <recommendedName>
        <fullName evidence="14">Coproporphyrinogen-III oxidase</fullName>
        <ecNumber evidence="14">1.3.98.3</ecNumber>
    </recommendedName>
</protein>
<dbReference type="AlphaFoldDB" id="A0A2N7VGL1"/>
<dbReference type="EC" id="1.3.98.3" evidence="14"/>
<feature type="binding site" evidence="15">
    <location>
        <position position="81"/>
    </location>
    <ligand>
        <name>S-adenosyl-L-methionine</name>
        <dbReference type="ChEBI" id="CHEBI:59789"/>
        <label>1</label>
    </ligand>
</feature>
<evidence type="ECO:0000256" key="15">
    <source>
        <dbReference type="PIRSR" id="PIRSR000167-1"/>
    </source>
</evidence>
<keyword evidence="20" id="KW-1185">Reference proteome</keyword>
<proteinExistence type="inferred from homology"/>
<dbReference type="EMBL" id="PNYB01000036">
    <property type="protein sequence ID" value="PMS16274.1"/>
    <property type="molecule type" value="Genomic_DNA"/>
</dbReference>
<dbReference type="InterPro" id="IPR010723">
    <property type="entry name" value="HemN_C"/>
</dbReference>
<evidence type="ECO:0000256" key="6">
    <source>
        <dbReference type="ARBA" id="ARBA00022490"/>
    </source>
</evidence>
<dbReference type="GO" id="GO:0006782">
    <property type="term" value="P:protoporphyrinogen IX biosynthetic process"/>
    <property type="evidence" value="ECO:0007669"/>
    <property type="project" value="UniProtKB-UniPathway"/>
</dbReference>
<keyword evidence="11 14" id="KW-0411">Iron-sulfur</keyword>
<evidence type="ECO:0000256" key="3">
    <source>
        <dbReference type="ARBA" id="ARBA00005493"/>
    </source>
</evidence>
<dbReference type="SMART" id="SM00729">
    <property type="entry name" value="Elp3"/>
    <property type="match status" value="1"/>
</dbReference>
<dbReference type="SFLD" id="SFLDS00029">
    <property type="entry name" value="Radical_SAM"/>
    <property type="match status" value="1"/>
</dbReference>
<dbReference type="InterPro" id="IPR034505">
    <property type="entry name" value="Coproporphyrinogen-III_oxidase"/>
</dbReference>
<keyword evidence="8 14" id="KW-0479">Metal-binding</keyword>
<dbReference type="RefSeq" id="WP_102612725.1">
    <property type="nucleotide sequence ID" value="NZ_CADIKD010000030.1"/>
</dbReference>
<keyword evidence="10 14" id="KW-0408">Iron</keyword>
<feature type="binding site" evidence="15">
    <location>
        <position position="355"/>
    </location>
    <ligand>
        <name>S-adenosyl-L-methionine</name>
        <dbReference type="ChEBI" id="CHEBI:59789"/>
        <label>1</label>
    </ligand>
</feature>
<name>A0A2N7VGL1_9BURK</name>
<dbReference type="NCBIfam" id="TIGR00538">
    <property type="entry name" value="hemN"/>
    <property type="match status" value="1"/>
</dbReference>
<evidence type="ECO:0000313" key="20">
    <source>
        <dbReference type="Proteomes" id="UP000235347"/>
    </source>
</evidence>
<keyword evidence="6 14" id="KW-0963">Cytoplasm</keyword>
<feature type="domain" description="Radical SAM core" evidence="18">
    <location>
        <begin position="72"/>
        <end position="306"/>
    </location>
</feature>
<dbReference type="Gene3D" id="3.30.750.200">
    <property type="match status" value="1"/>
</dbReference>
<feature type="binding site" evidence="15">
    <location>
        <begin position="93"/>
        <end position="95"/>
    </location>
    <ligand>
        <name>S-adenosyl-L-methionine</name>
        <dbReference type="ChEBI" id="CHEBI:59789"/>
        <label>2</label>
    </ligand>
</feature>
<keyword evidence="7 14" id="KW-0949">S-adenosyl-L-methionine</keyword>
<comment type="subunit">
    <text evidence="4">Monomer.</text>
</comment>
<comment type="pathway">
    <text evidence="2 14">Porphyrin-containing compound metabolism; protoporphyrin-IX biosynthesis; protoporphyrinogen-IX from coproporphyrinogen-III (AdoMet route): step 1/1.</text>
</comment>
<dbReference type="CDD" id="cd01335">
    <property type="entry name" value="Radical_SAM"/>
    <property type="match status" value="1"/>
</dbReference>
<feature type="binding site" evidence="15">
    <location>
        <position position="138"/>
    </location>
    <ligand>
        <name>S-adenosyl-L-methionine</name>
        <dbReference type="ChEBI" id="CHEBI:59789"/>
        <label>1</label>
    </ligand>
</feature>
<dbReference type="InterPro" id="IPR004558">
    <property type="entry name" value="Coprogen_oxidase_HemN"/>
</dbReference>